<sequence>FIIKSYAPWCSACHQIQLEWERFANESGEFGIRVGKVDVTQQPGLSGRFFITTLPTIYHAKDGVFRRYLGSRTSEDLKSYIVQKKWEAVDPVPSWKSPSSIVMSGMSGLFHLSVWIRQIHNYLTETVGLPVWGSYAVFALSTLLMGLILGLILVLLVDCICPPKKRHILVKSDTKEEDSIGVENLRPKVKPIQRRIDLDIKSRISTEVNKKEDGEHSEEEQEDLSDDKKHHSDDAEDERSNMSDRASGEDSAGDEASGGEEMGQDETDDHAAKSDRETAVRQRKPQPSSSAEE</sequence>
<dbReference type="EMBL" id="AFYH01031516">
    <property type="status" value="NOT_ANNOTATED_CDS"/>
    <property type="molecule type" value="Genomic_DNA"/>
</dbReference>
<keyword evidence="10" id="KW-0472">Membrane</keyword>
<evidence type="ECO:0000256" key="3">
    <source>
        <dbReference type="ARBA" id="ARBA00022729"/>
    </source>
</evidence>
<dbReference type="EMBL" id="AFYH01031514">
    <property type="status" value="NOT_ANNOTATED_CDS"/>
    <property type="molecule type" value="Genomic_DNA"/>
</dbReference>
<gene>
    <name evidence="12" type="primary">TMX4</name>
</gene>
<feature type="region of interest" description="Disordered" evidence="9">
    <location>
        <begin position="207"/>
        <end position="293"/>
    </location>
</feature>
<keyword evidence="4" id="KW-0256">Endoplasmic reticulum</keyword>
<evidence type="ECO:0000256" key="2">
    <source>
        <dbReference type="ARBA" id="ARBA00022448"/>
    </source>
</evidence>
<dbReference type="EMBL" id="AFYH01031517">
    <property type="status" value="NOT_ANNOTATED_CDS"/>
    <property type="molecule type" value="Genomic_DNA"/>
</dbReference>
<dbReference type="EMBL" id="AFYH01031515">
    <property type="status" value="NOT_ANNOTATED_CDS"/>
    <property type="molecule type" value="Genomic_DNA"/>
</dbReference>
<keyword evidence="2" id="KW-0813">Transport</keyword>
<feature type="compositionally biased region" description="Basic and acidic residues" evidence="9">
    <location>
        <begin position="269"/>
        <end position="280"/>
    </location>
</feature>
<evidence type="ECO:0000256" key="5">
    <source>
        <dbReference type="ARBA" id="ARBA00022982"/>
    </source>
</evidence>
<accession>H3A3F4</accession>
<dbReference type="OMA" id="CGSNWSL"/>
<reference evidence="12" key="2">
    <citation type="submission" date="2025-08" db="UniProtKB">
        <authorList>
            <consortium name="Ensembl"/>
        </authorList>
    </citation>
    <scope>IDENTIFICATION</scope>
</reference>
<comment type="subcellular location">
    <subcellularLocation>
        <location evidence="1">Endoplasmic reticulum membrane</location>
        <topology evidence="1">Single-pass membrane protein</topology>
    </subcellularLocation>
</comment>
<feature type="transmembrane region" description="Helical" evidence="10">
    <location>
        <begin position="132"/>
        <end position="157"/>
    </location>
</feature>
<dbReference type="GeneTree" id="ENSGT00940000160301"/>
<dbReference type="AlphaFoldDB" id="H3A3F4"/>
<evidence type="ECO:0000256" key="1">
    <source>
        <dbReference type="ARBA" id="ARBA00004389"/>
    </source>
</evidence>
<dbReference type="GO" id="GO:0015036">
    <property type="term" value="F:disulfide oxidoreductase activity"/>
    <property type="evidence" value="ECO:0007669"/>
    <property type="project" value="TreeGrafter"/>
</dbReference>
<evidence type="ECO:0000256" key="8">
    <source>
        <dbReference type="ARBA" id="ARBA00023284"/>
    </source>
</evidence>
<reference evidence="13" key="1">
    <citation type="submission" date="2011-08" db="EMBL/GenBank/DDBJ databases">
        <title>The draft genome of Latimeria chalumnae.</title>
        <authorList>
            <person name="Di Palma F."/>
            <person name="Alfoldi J."/>
            <person name="Johnson J."/>
            <person name="Berlin A."/>
            <person name="Gnerre S."/>
            <person name="Jaffe D."/>
            <person name="MacCallum I."/>
            <person name="Young S."/>
            <person name="Walker B.J."/>
            <person name="Lander E."/>
            <person name="Lindblad-Toh K."/>
        </authorList>
    </citation>
    <scope>NUCLEOTIDE SEQUENCE [LARGE SCALE GENOMIC DNA]</scope>
    <source>
        <strain evidence="13">Wild caught</strain>
    </source>
</reference>
<dbReference type="InterPro" id="IPR052454">
    <property type="entry name" value="TMX_domain-containing"/>
</dbReference>
<keyword evidence="8" id="KW-0676">Redox-active center</keyword>
<feature type="compositionally biased region" description="Basic and acidic residues" evidence="9">
    <location>
        <begin position="226"/>
        <end position="248"/>
    </location>
</feature>
<organism evidence="12 13">
    <name type="scientific">Latimeria chalumnae</name>
    <name type="common">Coelacanth</name>
    <dbReference type="NCBI Taxonomy" id="7897"/>
    <lineage>
        <taxon>Eukaryota</taxon>
        <taxon>Metazoa</taxon>
        <taxon>Chordata</taxon>
        <taxon>Craniata</taxon>
        <taxon>Vertebrata</taxon>
        <taxon>Euteleostomi</taxon>
        <taxon>Coelacanthiformes</taxon>
        <taxon>Coelacanthidae</taxon>
        <taxon>Latimeria</taxon>
    </lineage>
</organism>
<evidence type="ECO:0000256" key="10">
    <source>
        <dbReference type="SAM" id="Phobius"/>
    </source>
</evidence>
<dbReference type="STRING" id="7897.ENSLACP00000004175"/>
<evidence type="ECO:0000313" key="13">
    <source>
        <dbReference type="Proteomes" id="UP000008672"/>
    </source>
</evidence>
<keyword evidence="7" id="KW-1015">Disulfide bond</keyword>
<dbReference type="SUPFAM" id="SSF52833">
    <property type="entry name" value="Thioredoxin-like"/>
    <property type="match status" value="1"/>
</dbReference>
<evidence type="ECO:0000256" key="6">
    <source>
        <dbReference type="ARBA" id="ARBA00022989"/>
    </source>
</evidence>
<evidence type="ECO:0000259" key="11">
    <source>
        <dbReference type="Pfam" id="PF00085"/>
    </source>
</evidence>
<evidence type="ECO:0000256" key="4">
    <source>
        <dbReference type="ARBA" id="ARBA00022824"/>
    </source>
</evidence>
<dbReference type="Ensembl" id="ENSLACT00000004211.1">
    <property type="protein sequence ID" value="ENSLACP00000004175.1"/>
    <property type="gene ID" value="ENSLACG00000003712.1"/>
</dbReference>
<protein>
    <submittedName>
        <fullName evidence="12">Thioredoxin related transmembrane protein 4</fullName>
    </submittedName>
</protein>
<feature type="compositionally biased region" description="Acidic residues" evidence="9">
    <location>
        <begin position="215"/>
        <end position="225"/>
    </location>
</feature>
<dbReference type="InterPro" id="IPR013766">
    <property type="entry name" value="Thioredoxin_domain"/>
</dbReference>
<dbReference type="HOGENOM" id="CLU_069292_1_0_1"/>
<evidence type="ECO:0000256" key="7">
    <source>
        <dbReference type="ARBA" id="ARBA00023157"/>
    </source>
</evidence>
<dbReference type="GO" id="GO:0005789">
    <property type="term" value="C:endoplasmic reticulum membrane"/>
    <property type="evidence" value="ECO:0007669"/>
    <property type="project" value="UniProtKB-SubCell"/>
</dbReference>
<dbReference type="InParanoid" id="H3A3F4"/>
<dbReference type="eggNOG" id="KOG0913">
    <property type="taxonomic scope" value="Eukaryota"/>
</dbReference>
<keyword evidence="10" id="KW-0812">Transmembrane</keyword>
<dbReference type="Gene3D" id="3.40.30.10">
    <property type="entry name" value="Glutaredoxin"/>
    <property type="match status" value="1"/>
</dbReference>
<proteinExistence type="predicted"/>
<evidence type="ECO:0000256" key="9">
    <source>
        <dbReference type="SAM" id="MobiDB-lite"/>
    </source>
</evidence>
<dbReference type="EMBL" id="AFYH01031513">
    <property type="status" value="NOT_ANNOTATED_CDS"/>
    <property type="molecule type" value="Genomic_DNA"/>
</dbReference>
<reference evidence="12" key="3">
    <citation type="submission" date="2025-09" db="UniProtKB">
        <authorList>
            <consortium name="Ensembl"/>
        </authorList>
    </citation>
    <scope>IDENTIFICATION</scope>
</reference>
<name>H3A3F4_LATCH</name>
<evidence type="ECO:0000313" key="12">
    <source>
        <dbReference type="Ensembl" id="ENSLACP00000004175.1"/>
    </source>
</evidence>
<dbReference type="Bgee" id="ENSLACG00000003712">
    <property type="expression patterns" value="Expressed in pelvic fin and 6 other cell types or tissues"/>
</dbReference>
<dbReference type="InterPro" id="IPR036249">
    <property type="entry name" value="Thioredoxin-like_sf"/>
</dbReference>
<dbReference type="PANTHER" id="PTHR46107:SF1">
    <property type="entry name" value="THIOREDOXIN-RELATED TRANSMEMBRANE PROTEIN 4"/>
    <property type="match status" value="1"/>
</dbReference>
<dbReference type="Pfam" id="PF00085">
    <property type="entry name" value="Thioredoxin"/>
    <property type="match status" value="1"/>
</dbReference>
<keyword evidence="3" id="KW-0732">Signal</keyword>
<keyword evidence="5" id="KW-0249">Electron transport</keyword>
<keyword evidence="13" id="KW-1185">Reference proteome</keyword>
<dbReference type="PANTHER" id="PTHR46107">
    <property type="entry name" value="DUMPY: SHORTER THAN WILD-TYPE"/>
    <property type="match status" value="1"/>
</dbReference>
<keyword evidence="6 10" id="KW-1133">Transmembrane helix</keyword>
<feature type="domain" description="Thioredoxin" evidence="11">
    <location>
        <begin position="2"/>
        <end position="81"/>
    </location>
</feature>
<dbReference type="Proteomes" id="UP000008672">
    <property type="component" value="Unassembled WGS sequence"/>
</dbReference>